<dbReference type="GO" id="GO:0005886">
    <property type="term" value="C:plasma membrane"/>
    <property type="evidence" value="ECO:0007669"/>
    <property type="project" value="UniProtKB-ARBA"/>
</dbReference>
<sequence length="380" mass="41907">MQTTATLSSLPGDTALRLVMAASGIGMAIVSIDGHFVETNAVLSRMLGYAGEDLAGRSLQDVTHPDDRPLVEQFTRRLTHGPDGLLDARKRYLRRDGSMFWAQLNSAVIRDADGEPMYLLSQVRDISDEVQREEALRARADQRGLELEASHHQLQLFADAVAHDMRAPLRSIESFSQRLGQRLAPHLDDEAREHLQRIHSAANRMSSLLDGLGRLSRATRAPLNPRRVDLSLLAEWALAEQQDADPDRQVEISVEPGLLAEGDERLLKLMLDELAANAWVFTRGREAASIEVDGRCEGGRLRLRIRDNGTGFDMRYLHKLFEPFQRLHGLEDGAGHGLGLAIAQRVAERHGGRITAESRPGHGSTFTLELPVPPAGTGGT</sequence>
<organism evidence="11 12">
    <name type="scientific">Marilutibacter penaei</name>
    <dbReference type="NCBI Taxonomy" id="2759900"/>
    <lineage>
        <taxon>Bacteria</taxon>
        <taxon>Pseudomonadati</taxon>
        <taxon>Pseudomonadota</taxon>
        <taxon>Gammaproteobacteria</taxon>
        <taxon>Lysobacterales</taxon>
        <taxon>Lysobacteraceae</taxon>
        <taxon>Marilutibacter</taxon>
    </lineage>
</organism>
<dbReference type="InterPro" id="IPR036097">
    <property type="entry name" value="HisK_dim/P_sf"/>
</dbReference>
<dbReference type="PROSITE" id="PS50112">
    <property type="entry name" value="PAS"/>
    <property type="match status" value="1"/>
</dbReference>
<dbReference type="InterPro" id="IPR003661">
    <property type="entry name" value="HisK_dim/P_dom"/>
</dbReference>
<dbReference type="GO" id="GO:0007234">
    <property type="term" value="P:osmosensory signaling via phosphorelay pathway"/>
    <property type="evidence" value="ECO:0007669"/>
    <property type="project" value="TreeGrafter"/>
</dbReference>
<evidence type="ECO:0000259" key="9">
    <source>
        <dbReference type="PROSITE" id="PS50112"/>
    </source>
</evidence>
<dbReference type="GO" id="GO:0000156">
    <property type="term" value="F:phosphorelay response regulator activity"/>
    <property type="evidence" value="ECO:0007669"/>
    <property type="project" value="TreeGrafter"/>
</dbReference>
<dbReference type="InterPro" id="IPR035965">
    <property type="entry name" value="PAS-like_dom_sf"/>
</dbReference>
<dbReference type="Pfam" id="PF08447">
    <property type="entry name" value="PAS_3"/>
    <property type="match status" value="1"/>
</dbReference>
<name>A0A7W3U4C0_9GAMM</name>
<dbReference type="Pfam" id="PF00512">
    <property type="entry name" value="HisKA"/>
    <property type="match status" value="1"/>
</dbReference>
<evidence type="ECO:0000256" key="6">
    <source>
        <dbReference type="ARBA" id="ARBA00023136"/>
    </source>
</evidence>
<dbReference type="PANTHER" id="PTHR42878">
    <property type="entry name" value="TWO-COMPONENT HISTIDINE KINASE"/>
    <property type="match status" value="1"/>
</dbReference>
<dbReference type="EC" id="2.7.13.3" evidence="2"/>
<dbReference type="PRINTS" id="PR00344">
    <property type="entry name" value="BCTRLSENSOR"/>
</dbReference>
<comment type="catalytic activity">
    <reaction evidence="1">
        <text>ATP + protein L-histidine = ADP + protein N-phospho-L-histidine.</text>
        <dbReference type="EC" id="2.7.13.3"/>
    </reaction>
</comment>
<protein>
    <recommendedName>
        <fullName evidence="2">histidine kinase</fullName>
        <ecNumber evidence="2">2.7.13.3</ecNumber>
    </recommendedName>
</protein>
<dbReference type="InterPro" id="IPR013655">
    <property type="entry name" value="PAS_fold_3"/>
</dbReference>
<feature type="domain" description="PAC" evidence="10">
    <location>
        <begin position="86"/>
        <end position="138"/>
    </location>
</feature>
<feature type="region of interest" description="Disordered" evidence="7">
    <location>
        <begin position="356"/>
        <end position="380"/>
    </location>
</feature>
<dbReference type="SMART" id="SM00387">
    <property type="entry name" value="HATPase_c"/>
    <property type="match status" value="1"/>
</dbReference>
<keyword evidence="5" id="KW-0418">Kinase</keyword>
<dbReference type="NCBIfam" id="TIGR00229">
    <property type="entry name" value="sensory_box"/>
    <property type="match status" value="1"/>
</dbReference>
<dbReference type="AlphaFoldDB" id="A0A7W3U4C0"/>
<evidence type="ECO:0000256" key="3">
    <source>
        <dbReference type="ARBA" id="ARBA00022553"/>
    </source>
</evidence>
<dbReference type="Pfam" id="PF02518">
    <property type="entry name" value="HATPase_c"/>
    <property type="match status" value="1"/>
</dbReference>
<dbReference type="InterPro" id="IPR004358">
    <property type="entry name" value="Sig_transdc_His_kin-like_C"/>
</dbReference>
<evidence type="ECO:0000256" key="4">
    <source>
        <dbReference type="ARBA" id="ARBA00022679"/>
    </source>
</evidence>
<evidence type="ECO:0000259" key="8">
    <source>
        <dbReference type="PROSITE" id="PS50109"/>
    </source>
</evidence>
<dbReference type="InterPro" id="IPR005467">
    <property type="entry name" value="His_kinase_dom"/>
</dbReference>
<dbReference type="InterPro" id="IPR001610">
    <property type="entry name" value="PAC"/>
</dbReference>
<dbReference type="InterPro" id="IPR036890">
    <property type="entry name" value="HATPase_C_sf"/>
</dbReference>
<dbReference type="SUPFAM" id="SSF47384">
    <property type="entry name" value="Homodimeric domain of signal transducing histidine kinase"/>
    <property type="match status" value="1"/>
</dbReference>
<dbReference type="SUPFAM" id="SSF55785">
    <property type="entry name" value="PYP-like sensor domain (PAS domain)"/>
    <property type="match status" value="1"/>
</dbReference>
<keyword evidence="4" id="KW-0808">Transferase</keyword>
<dbReference type="Gene3D" id="1.10.287.130">
    <property type="match status" value="1"/>
</dbReference>
<evidence type="ECO:0000256" key="2">
    <source>
        <dbReference type="ARBA" id="ARBA00012438"/>
    </source>
</evidence>
<dbReference type="Gene3D" id="3.30.450.20">
    <property type="entry name" value="PAS domain"/>
    <property type="match status" value="1"/>
</dbReference>
<dbReference type="CDD" id="cd00082">
    <property type="entry name" value="HisKA"/>
    <property type="match status" value="1"/>
</dbReference>
<dbReference type="PROSITE" id="PS50109">
    <property type="entry name" value="HIS_KIN"/>
    <property type="match status" value="1"/>
</dbReference>
<keyword evidence="6" id="KW-0472">Membrane</keyword>
<dbReference type="PROSITE" id="PS50113">
    <property type="entry name" value="PAC"/>
    <property type="match status" value="1"/>
</dbReference>
<evidence type="ECO:0000256" key="5">
    <source>
        <dbReference type="ARBA" id="ARBA00022777"/>
    </source>
</evidence>
<evidence type="ECO:0000256" key="1">
    <source>
        <dbReference type="ARBA" id="ARBA00000085"/>
    </source>
</evidence>
<dbReference type="GO" id="GO:0030295">
    <property type="term" value="F:protein kinase activator activity"/>
    <property type="evidence" value="ECO:0007669"/>
    <property type="project" value="TreeGrafter"/>
</dbReference>
<evidence type="ECO:0000313" key="12">
    <source>
        <dbReference type="Proteomes" id="UP000552587"/>
    </source>
</evidence>
<dbReference type="InterPro" id="IPR003594">
    <property type="entry name" value="HATPase_dom"/>
</dbReference>
<proteinExistence type="predicted"/>
<dbReference type="EMBL" id="JACHTE010000006">
    <property type="protein sequence ID" value="MBB1088674.1"/>
    <property type="molecule type" value="Genomic_DNA"/>
</dbReference>
<dbReference type="InterPro" id="IPR050351">
    <property type="entry name" value="BphY/WalK/GraS-like"/>
</dbReference>
<feature type="domain" description="PAS" evidence="9">
    <location>
        <begin position="12"/>
        <end position="82"/>
    </location>
</feature>
<keyword evidence="3" id="KW-0597">Phosphoprotein</keyword>
<dbReference type="Proteomes" id="UP000552587">
    <property type="component" value="Unassembled WGS sequence"/>
</dbReference>
<dbReference type="SMART" id="SM00086">
    <property type="entry name" value="PAC"/>
    <property type="match status" value="1"/>
</dbReference>
<feature type="domain" description="Histidine kinase" evidence="8">
    <location>
        <begin position="160"/>
        <end position="374"/>
    </location>
</feature>
<reference evidence="11 12" key="1">
    <citation type="submission" date="2020-07" db="EMBL/GenBank/DDBJ databases">
        <authorList>
            <person name="Xu S."/>
            <person name="Li A."/>
        </authorList>
    </citation>
    <scope>NUCLEOTIDE SEQUENCE [LARGE SCALE GENOMIC DNA]</scope>
    <source>
        <strain evidence="11 12">SG-8</strain>
    </source>
</reference>
<dbReference type="CDD" id="cd00130">
    <property type="entry name" value="PAS"/>
    <property type="match status" value="1"/>
</dbReference>
<dbReference type="InterPro" id="IPR000014">
    <property type="entry name" value="PAS"/>
</dbReference>
<gene>
    <name evidence="11" type="ORF">H4F99_09250</name>
</gene>
<dbReference type="InterPro" id="IPR000700">
    <property type="entry name" value="PAS-assoc_C"/>
</dbReference>
<accession>A0A7W3U4C0</accession>
<dbReference type="SMART" id="SM00091">
    <property type="entry name" value="PAS"/>
    <property type="match status" value="1"/>
</dbReference>
<dbReference type="FunFam" id="3.30.565.10:FF:000006">
    <property type="entry name" value="Sensor histidine kinase WalK"/>
    <property type="match status" value="1"/>
</dbReference>
<dbReference type="GO" id="GO:0000155">
    <property type="term" value="F:phosphorelay sensor kinase activity"/>
    <property type="evidence" value="ECO:0007669"/>
    <property type="project" value="InterPro"/>
</dbReference>
<evidence type="ECO:0000313" key="11">
    <source>
        <dbReference type="EMBL" id="MBB1088674.1"/>
    </source>
</evidence>
<keyword evidence="12" id="KW-1185">Reference proteome</keyword>
<comment type="caution">
    <text evidence="11">The sequence shown here is derived from an EMBL/GenBank/DDBJ whole genome shotgun (WGS) entry which is preliminary data.</text>
</comment>
<dbReference type="PANTHER" id="PTHR42878:SF15">
    <property type="entry name" value="BACTERIOPHYTOCHROME"/>
    <property type="match status" value="1"/>
</dbReference>
<dbReference type="Gene3D" id="3.30.565.10">
    <property type="entry name" value="Histidine kinase-like ATPase, C-terminal domain"/>
    <property type="match status" value="1"/>
</dbReference>
<dbReference type="SMART" id="SM00388">
    <property type="entry name" value="HisKA"/>
    <property type="match status" value="1"/>
</dbReference>
<evidence type="ECO:0000259" key="10">
    <source>
        <dbReference type="PROSITE" id="PS50113"/>
    </source>
</evidence>
<dbReference type="SUPFAM" id="SSF55874">
    <property type="entry name" value="ATPase domain of HSP90 chaperone/DNA topoisomerase II/histidine kinase"/>
    <property type="match status" value="1"/>
</dbReference>
<evidence type="ECO:0000256" key="7">
    <source>
        <dbReference type="SAM" id="MobiDB-lite"/>
    </source>
</evidence>